<dbReference type="EMBL" id="LGVV01000006">
    <property type="protein sequence ID" value="KNX42680.1"/>
    <property type="molecule type" value="Genomic_DNA"/>
</dbReference>
<dbReference type="Proteomes" id="UP000037046">
    <property type="component" value="Unassembled WGS sequence"/>
</dbReference>
<dbReference type="PIRSF" id="PIRSF033909">
    <property type="entry name" value="UCP033909"/>
    <property type="match status" value="1"/>
</dbReference>
<organism evidence="1 2">
    <name type="scientific">Roseovarius tolerans</name>
    <dbReference type="NCBI Taxonomy" id="74031"/>
    <lineage>
        <taxon>Bacteria</taxon>
        <taxon>Pseudomonadati</taxon>
        <taxon>Pseudomonadota</taxon>
        <taxon>Alphaproteobacteria</taxon>
        <taxon>Rhodobacterales</taxon>
        <taxon>Roseobacteraceae</taxon>
        <taxon>Roseovarius</taxon>
    </lineage>
</organism>
<dbReference type="SUPFAM" id="SSF53474">
    <property type="entry name" value="alpha/beta-Hydrolases"/>
    <property type="match status" value="1"/>
</dbReference>
<dbReference type="InterPro" id="IPR014586">
    <property type="entry name" value="UCP033909"/>
</dbReference>
<dbReference type="PANTHER" id="PTHR36513">
    <property type="entry name" value="ABC TRANSMEMBRANE TYPE-1 DOMAIN-CONTAINING PROTEIN"/>
    <property type="match status" value="1"/>
</dbReference>
<comment type="caution">
    <text evidence="1">The sequence shown here is derived from an EMBL/GenBank/DDBJ whole genome shotgun (WGS) entry which is preliminary data.</text>
</comment>
<keyword evidence="1" id="KW-0378">Hydrolase</keyword>
<dbReference type="STRING" id="74031.SAMN04488077_110121"/>
<dbReference type="GO" id="GO:0016787">
    <property type="term" value="F:hydrolase activity"/>
    <property type="evidence" value="ECO:0007669"/>
    <property type="project" value="UniProtKB-KW"/>
</dbReference>
<sequence>MMATRGTGTTSADRLARCGLAFIVLTLLAACAPRVTAERAATHPAADIQPIFVATGRDLDRTGPIFGLERPEAMNYFRADISIPPTHETGRIEWPEGPPDAATDFVVTGTQVHDGPHALIRDMRAHTTGRETLLFVHGYNNTLSEAMYRLAQIRADFNVPMPGLLFAWPSAADPRGYIYDRDSVLYARDDLERLLRDLTARPGEKVFILAHSMGSQLVMEALRQIALRGDRQLLNRISGVVLMSPDIDPDLFDRQAEAIGKLPQPFMIFITKADRALTLSGFITGRKPRLGVIDDADKVQRGDVQVVDFSDLADGEGFNHFVPVTSPAAIRMLNGIIAQAGGVGAAFVRDMSLALPAATHVEP</sequence>
<dbReference type="PROSITE" id="PS51257">
    <property type="entry name" value="PROKAR_LIPOPROTEIN"/>
    <property type="match status" value="1"/>
</dbReference>
<evidence type="ECO:0000313" key="1">
    <source>
        <dbReference type="EMBL" id="KNX42680.1"/>
    </source>
</evidence>
<dbReference type="Pfam" id="PF05990">
    <property type="entry name" value="DUF900"/>
    <property type="match status" value="1"/>
</dbReference>
<name>A0A0L6CYA9_9RHOB</name>
<proteinExistence type="predicted"/>
<dbReference type="Gene3D" id="3.40.50.1820">
    <property type="entry name" value="alpha/beta hydrolase"/>
    <property type="match status" value="1"/>
</dbReference>
<dbReference type="InterPro" id="IPR010297">
    <property type="entry name" value="DUF900_hydrolase"/>
</dbReference>
<dbReference type="InterPro" id="IPR029058">
    <property type="entry name" value="AB_hydrolase_fold"/>
</dbReference>
<dbReference type="PANTHER" id="PTHR36513:SF1">
    <property type="entry name" value="TRANSMEMBRANE PROTEIN"/>
    <property type="match status" value="1"/>
</dbReference>
<dbReference type="PATRIC" id="fig|74031.6.peg.769"/>
<keyword evidence="2" id="KW-1185">Reference proteome</keyword>
<reference evidence="2" key="1">
    <citation type="submission" date="2015-07" db="EMBL/GenBank/DDBJ databases">
        <title>Draft Genome Sequence of Roseovarius tolerans EL-164, a producer of N-Acylated Alanine Methyl Esters (NAMEs).</title>
        <authorList>
            <person name="Voget S."/>
            <person name="Bruns H."/>
            <person name="Wagner-Doebler I."/>
            <person name="Schulz S."/>
            <person name="Daniel R."/>
        </authorList>
    </citation>
    <scope>NUCLEOTIDE SEQUENCE [LARGE SCALE GENOMIC DNA]</scope>
    <source>
        <strain evidence="2">EL-164</strain>
    </source>
</reference>
<protein>
    <submittedName>
        <fullName evidence="1">Alpha/beta hydrolase family protein</fullName>
    </submittedName>
</protein>
<evidence type="ECO:0000313" key="2">
    <source>
        <dbReference type="Proteomes" id="UP000037046"/>
    </source>
</evidence>
<gene>
    <name evidence="1" type="ORF">ROTO_07490</name>
</gene>
<dbReference type="AlphaFoldDB" id="A0A0L6CYA9"/>
<accession>A0A0L6CYA9</accession>